<dbReference type="Proteomes" id="UP000218209">
    <property type="component" value="Unassembled WGS sequence"/>
</dbReference>
<dbReference type="InterPro" id="IPR005031">
    <property type="entry name" value="COQ10_START"/>
</dbReference>
<dbReference type="PANTHER" id="PTHR33824:SF7">
    <property type="entry name" value="POLYKETIDE CYCLASE_DEHYDRASE AND LIPID TRANSPORT SUPERFAMILY PROTEIN"/>
    <property type="match status" value="1"/>
</dbReference>
<evidence type="ECO:0000313" key="4">
    <source>
        <dbReference type="Proteomes" id="UP000218209"/>
    </source>
</evidence>
<keyword evidence="4" id="KW-1185">Reference proteome</keyword>
<evidence type="ECO:0000313" key="3">
    <source>
        <dbReference type="EMBL" id="OSX72755.1"/>
    </source>
</evidence>
<organism evidence="3 4">
    <name type="scientific">Porphyra umbilicalis</name>
    <name type="common">Purple laver</name>
    <name type="synonym">Red alga</name>
    <dbReference type="NCBI Taxonomy" id="2786"/>
    <lineage>
        <taxon>Eukaryota</taxon>
        <taxon>Rhodophyta</taxon>
        <taxon>Bangiophyceae</taxon>
        <taxon>Bangiales</taxon>
        <taxon>Bangiaceae</taxon>
        <taxon>Porphyra</taxon>
    </lineage>
</organism>
<accession>A0A1X6NW24</accession>
<dbReference type="Gene3D" id="3.30.530.20">
    <property type="match status" value="1"/>
</dbReference>
<reference evidence="3 4" key="1">
    <citation type="submission" date="2017-03" db="EMBL/GenBank/DDBJ databases">
        <title>WGS assembly of Porphyra umbilicalis.</title>
        <authorList>
            <person name="Brawley S.H."/>
            <person name="Blouin N.A."/>
            <person name="Ficko-Blean E."/>
            <person name="Wheeler G.L."/>
            <person name="Lohr M."/>
            <person name="Goodson H.V."/>
            <person name="Jenkins J.W."/>
            <person name="Blaby-Haas C.E."/>
            <person name="Helliwell K.E."/>
            <person name="Chan C."/>
            <person name="Marriage T."/>
            <person name="Bhattacharya D."/>
            <person name="Klein A.S."/>
            <person name="Badis Y."/>
            <person name="Brodie J."/>
            <person name="Cao Y."/>
            <person name="Collen J."/>
            <person name="Dittami S.M."/>
            <person name="Gachon C.M."/>
            <person name="Green B.R."/>
            <person name="Karpowicz S."/>
            <person name="Kim J.W."/>
            <person name="Kudahl U."/>
            <person name="Lin S."/>
            <person name="Michel G."/>
            <person name="Mittag M."/>
            <person name="Olson B.J."/>
            <person name="Pangilinan J."/>
            <person name="Peng Y."/>
            <person name="Qiu H."/>
            <person name="Shu S."/>
            <person name="Singer J.T."/>
            <person name="Smith A.G."/>
            <person name="Sprecher B.N."/>
            <person name="Wagner V."/>
            <person name="Wang W."/>
            <person name="Wang Z.-Y."/>
            <person name="Yan J."/>
            <person name="Yarish C."/>
            <person name="Zoeuner-Riek S."/>
            <person name="Zhuang Y."/>
            <person name="Zou Y."/>
            <person name="Lindquist E.A."/>
            <person name="Grimwood J."/>
            <person name="Barry K."/>
            <person name="Rokhsar D.S."/>
            <person name="Schmutz J."/>
            <person name="Stiller J.W."/>
            <person name="Grossman A.R."/>
            <person name="Prochnik S.E."/>
        </authorList>
    </citation>
    <scope>NUCLEOTIDE SEQUENCE [LARGE SCALE GENOMIC DNA]</scope>
    <source>
        <strain evidence="3">4086291</strain>
    </source>
</reference>
<dbReference type="InterPro" id="IPR047137">
    <property type="entry name" value="ORF3"/>
</dbReference>
<evidence type="ECO:0000259" key="2">
    <source>
        <dbReference type="Pfam" id="PF03364"/>
    </source>
</evidence>
<dbReference type="SUPFAM" id="SSF55961">
    <property type="entry name" value="Bet v1-like"/>
    <property type="match status" value="1"/>
</dbReference>
<feature type="region of interest" description="Disordered" evidence="1">
    <location>
        <begin position="28"/>
        <end position="50"/>
    </location>
</feature>
<dbReference type="EMBL" id="KV919040">
    <property type="protein sequence ID" value="OSX72755.1"/>
    <property type="molecule type" value="Genomic_DNA"/>
</dbReference>
<protein>
    <recommendedName>
        <fullName evidence="2">Coenzyme Q-binding protein COQ10 START domain-containing protein</fullName>
    </recommendedName>
</protein>
<dbReference type="InterPro" id="IPR023393">
    <property type="entry name" value="START-like_dom_sf"/>
</dbReference>
<name>A0A1X6NW24_PORUM</name>
<evidence type="ECO:0000256" key="1">
    <source>
        <dbReference type="SAM" id="MobiDB-lite"/>
    </source>
</evidence>
<dbReference type="Pfam" id="PF03364">
    <property type="entry name" value="Polyketide_cyc"/>
    <property type="match status" value="1"/>
</dbReference>
<sequence length="227" mass="23905">MAPAFVPVAGALGGGAAVRPRLAAAAGRRAAGRPAAPPHGRRCRPPPSPRMTWIEKSATVTVEAPRDFCYTIFSDLEAQPKWSPWLKSVQVDPVDPDLSRWSLASRGVEVSWQARNTSVIRPEVIAWESLDGLPNKGAVTFVDAAAAPALSPPPSAAAAATAAGRAQRPVTEVTLAISFDVPAFIAAVLKSDAVGQYVEQTLLADLKRYRAVVLKEVRAVARAKAAA</sequence>
<proteinExistence type="predicted"/>
<dbReference type="AlphaFoldDB" id="A0A1X6NW24"/>
<feature type="domain" description="Coenzyme Q-binding protein COQ10 START" evidence="2">
    <location>
        <begin position="62"/>
        <end position="187"/>
    </location>
</feature>
<gene>
    <name evidence="3" type="ORF">BU14_0407s0019</name>
</gene>
<dbReference type="OrthoDB" id="47798at2759"/>
<dbReference type="PANTHER" id="PTHR33824">
    <property type="entry name" value="POLYKETIDE CYCLASE/DEHYDRASE AND LIPID TRANSPORT SUPERFAMILY PROTEIN"/>
    <property type="match status" value="1"/>
</dbReference>